<dbReference type="Pfam" id="PF00768">
    <property type="entry name" value="Peptidase_S11"/>
    <property type="match status" value="1"/>
</dbReference>
<dbReference type="InterPro" id="IPR012338">
    <property type="entry name" value="Beta-lactam/transpept-like"/>
</dbReference>
<reference evidence="3 4" key="1">
    <citation type="journal article" date="2023" name="Microbiol. Spectr.">
        <title>Symbiosis of Carpenter Bees with Uncharacterized Lactic Acid Bacteria Showing NAD Auxotrophy.</title>
        <authorList>
            <person name="Kawasaki S."/>
            <person name="Ozawa K."/>
            <person name="Mori T."/>
            <person name="Yamamoto A."/>
            <person name="Ito M."/>
            <person name="Ohkuma M."/>
            <person name="Sakamoto M."/>
            <person name="Matsutani M."/>
        </authorList>
    </citation>
    <scope>NUCLEOTIDE SEQUENCE [LARGE SCALE GENOMIC DNA]</scope>
    <source>
        <strain evidence="3 4">KimC2</strain>
    </source>
</reference>
<keyword evidence="1" id="KW-0812">Transmembrane</keyword>
<keyword evidence="1" id="KW-1133">Transmembrane helix</keyword>
<dbReference type="PANTHER" id="PTHR21581:SF11">
    <property type="entry name" value="D-ALANYL-D-ALANINE CARBOXYPEPTIDASE DACA"/>
    <property type="match status" value="1"/>
</dbReference>
<dbReference type="InterPro" id="IPR001967">
    <property type="entry name" value="Peptidase_S11_N"/>
</dbReference>
<feature type="domain" description="Peptidase S11 D-alanyl-D-alanine carboxypeptidase A N-terminal" evidence="2">
    <location>
        <begin position="59"/>
        <end position="310"/>
    </location>
</feature>
<accession>A0AAU9DNS9</accession>
<dbReference type="KEGG" id="xak:KIMC2_19710"/>
<evidence type="ECO:0000259" key="2">
    <source>
        <dbReference type="Pfam" id="PF00768"/>
    </source>
</evidence>
<protein>
    <recommendedName>
        <fullName evidence="2">Peptidase S11 D-alanyl-D-alanine carboxypeptidase A N-terminal domain-containing protein</fullName>
    </recommendedName>
</protein>
<feature type="transmembrane region" description="Helical" evidence="1">
    <location>
        <begin position="12"/>
        <end position="34"/>
    </location>
</feature>
<dbReference type="Gene3D" id="3.40.710.10">
    <property type="entry name" value="DD-peptidase/beta-lactamase superfamily"/>
    <property type="match status" value="1"/>
</dbReference>
<dbReference type="Proteomes" id="UP001321804">
    <property type="component" value="Chromosome"/>
</dbReference>
<evidence type="ECO:0000256" key="1">
    <source>
        <dbReference type="SAM" id="Phobius"/>
    </source>
</evidence>
<keyword evidence="1" id="KW-0472">Membrane</keyword>
<sequence length="420" mass="47199">MVRRPVRRRSQHRFFSHFINIVGVFLIPILLITFEIQPTSDLNLQFKQTKKEIPVLTKNIELEAKAFLVADSQTGQIIYQKNSHQSLPIASISKIIPTYFAFEALKKGQIHMDDQVKVDPKVAALSTQAGLSNVKLSASSTYSVQDLIYATLLSSANAGIMALSEHLAPLPEINQREQSFLKNLGINDFVIVNVNGLPNDMLGSLQNPETDMKADNQMSAASVATVAAKLVNDFPEVLKVSEQYNYTFKSGTAEEQKLENTNLLVKGGALADPNLEIVGLKTGTNDQGYSFVGTMKEGDNLITSVVLNSNSNESRFQQTKDYLQQFKQNYHLVRIDPNTNKNVKRACLTFKNQYDRSNVITNKINLWVPKDLTADDFHFKVDFDRDYFAKTKKPGLVLTLDLKAKTVQFLKTQDLKLYLR</sequence>
<gene>
    <name evidence="3" type="ORF">KIMC2_19710</name>
</gene>
<dbReference type="PANTHER" id="PTHR21581">
    <property type="entry name" value="D-ALANYL-D-ALANINE CARBOXYPEPTIDASE"/>
    <property type="match status" value="1"/>
</dbReference>
<dbReference type="SUPFAM" id="SSF56601">
    <property type="entry name" value="beta-lactamase/transpeptidase-like"/>
    <property type="match status" value="1"/>
</dbReference>
<dbReference type="GO" id="GO:0006508">
    <property type="term" value="P:proteolysis"/>
    <property type="evidence" value="ECO:0007669"/>
    <property type="project" value="InterPro"/>
</dbReference>
<name>A0AAU9DNS9_9LACO</name>
<proteinExistence type="predicted"/>
<dbReference type="EMBL" id="AP026801">
    <property type="protein sequence ID" value="BDR57409.1"/>
    <property type="molecule type" value="Genomic_DNA"/>
</dbReference>
<keyword evidence="4" id="KW-1185">Reference proteome</keyword>
<dbReference type="RefSeq" id="WP_317696484.1">
    <property type="nucleotide sequence ID" value="NZ_AP026801.1"/>
</dbReference>
<evidence type="ECO:0000313" key="4">
    <source>
        <dbReference type="Proteomes" id="UP001321804"/>
    </source>
</evidence>
<organism evidence="3 4">
    <name type="scientific">Xylocopilactobacillus apis</name>
    <dbReference type="NCBI Taxonomy" id="2932183"/>
    <lineage>
        <taxon>Bacteria</taxon>
        <taxon>Bacillati</taxon>
        <taxon>Bacillota</taxon>
        <taxon>Bacilli</taxon>
        <taxon>Lactobacillales</taxon>
        <taxon>Lactobacillaceae</taxon>
        <taxon>Xylocopilactobacillus</taxon>
    </lineage>
</organism>
<evidence type="ECO:0000313" key="3">
    <source>
        <dbReference type="EMBL" id="BDR57409.1"/>
    </source>
</evidence>
<dbReference type="GO" id="GO:0009002">
    <property type="term" value="F:serine-type D-Ala-D-Ala carboxypeptidase activity"/>
    <property type="evidence" value="ECO:0007669"/>
    <property type="project" value="InterPro"/>
</dbReference>
<dbReference type="AlphaFoldDB" id="A0AAU9DNS9"/>